<evidence type="ECO:0000313" key="2">
    <source>
        <dbReference type="EMBL" id="RFM32396.1"/>
    </source>
</evidence>
<proteinExistence type="predicted"/>
<dbReference type="Proteomes" id="UP000261174">
    <property type="component" value="Unassembled WGS sequence"/>
</dbReference>
<gene>
    <name evidence="2" type="ORF">DXN04_22165</name>
</gene>
<evidence type="ECO:0000256" key="1">
    <source>
        <dbReference type="SAM" id="Phobius"/>
    </source>
</evidence>
<protein>
    <submittedName>
        <fullName evidence="2">Uncharacterized protein</fullName>
    </submittedName>
</protein>
<keyword evidence="1" id="KW-0812">Transmembrane</keyword>
<accession>A0A3E1NWU0</accession>
<organism evidence="2 3">
    <name type="scientific">Chitinophaga silvisoli</name>
    <dbReference type="NCBI Taxonomy" id="2291814"/>
    <lineage>
        <taxon>Bacteria</taxon>
        <taxon>Pseudomonadati</taxon>
        <taxon>Bacteroidota</taxon>
        <taxon>Chitinophagia</taxon>
        <taxon>Chitinophagales</taxon>
        <taxon>Chitinophagaceae</taxon>
        <taxon>Chitinophaga</taxon>
    </lineage>
</organism>
<feature type="transmembrane region" description="Helical" evidence="1">
    <location>
        <begin position="7"/>
        <end position="25"/>
    </location>
</feature>
<sequence>MLNGKRLVNYGICFYMHLFLESVSIKVKEIWKSACLFITGFFILLVMALWNFKQQFQQDNSSPKDI</sequence>
<keyword evidence="1" id="KW-1133">Transmembrane helix</keyword>
<feature type="transmembrane region" description="Helical" evidence="1">
    <location>
        <begin position="31"/>
        <end position="52"/>
    </location>
</feature>
<keyword evidence="3" id="KW-1185">Reference proteome</keyword>
<evidence type="ECO:0000313" key="3">
    <source>
        <dbReference type="Proteomes" id="UP000261174"/>
    </source>
</evidence>
<keyword evidence="1" id="KW-0472">Membrane</keyword>
<comment type="caution">
    <text evidence="2">The sequence shown here is derived from an EMBL/GenBank/DDBJ whole genome shotgun (WGS) entry which is preliminary data.</text>
</comment>
<reference evidence="2 3" key="1">
    <citation type="submission" date="2018-08" db="EMBL/GenBank/DDBJ databases">
        <title>Chitinophaga sp. K20C18050901, a novel bacterium isolated from forest soil.</title>
        <authorList>
            <person name="Wang C."/>
        </authorList>
    </citation>
    <scope>NUCLEOTIDE SEQUENCE [LARGE SCALE GENOMIC DNA]</scope>
    <source>
        <strain evidence="2 3">K20C18050901</strain>
    </source>
</reference>
<dbReference type="EMBL" id="QTJV01000009">
    <property type="protein sequence ID" value="RFM32396.1"/>
    <property type="molecule type" value="Genomic_DNA"/>
</dbReference>
<name>A0A3E1NWU0_9BACT</name>
<dbReference type="AlphaFoldDB" id="A0A3E1NWU0"/>